<accession>A0A6J6HIR7</accession>
<dbReference type="AlphaFoldDB" id="A0A6J6HIR7"/>
<feature type="region of interest" description="Disordered" evidence="1">
    <location>
        <begin position="80"/>
        <end position="109"/>
    </location>
</feature>
<organism evidence="2">
    <name type="scientific">freshwater metagenome</name>
    <dbReference type="NCBI Taxonomy" id="449393"/>
    <lineage>
        <taxon>unclassified sequences</taxon>
        <taxon>metagenomes</taxon>
        <taxon>ecological metagenomes</taxon>
    </lineage>
</organism>
<protein>
    <submittedName>
        <fullName evidence="2">Unannotated protein</fullName>
    </submittedName>
</protein>
<reference evidence="2" key="1">
    <citation type="submission" date="2020-05" db="EMBL/GenBank/DDBJ databases">
        <authorList>
            <person name="Chiriac C."/>
            <person name="Salcher M."/>
            <person name="Ghai R."/>
            <person name="Kavagutti S V."/>
        </authorList>
    </citation>
    <scope>NUCLEOTIDE SEQUENCE</scope>
</reference>
<evidence type="ECO:0000313" key="2">
    <source>
        <dbReference type="EMBL" id="CAB4613622.1"/>
    </source>
</evidence>
<feature type="compositionally biased region" description="Basic and acidic residues" evidence="1">
    <location>
        <begin position="80"/>
        <end position="95"/>
    </location>
</feature>
<sequence length="109" mass="11614">MKLFTFPIRLGIKALVMPIRLLFATTWLTFRAGLKAGALPVRGGVFAGRKLGAKSLVLLAVGIAIGIVIGREIGIRSVGCDHDHGHHDDHGHADELPGQSEPTQDVTDV</sequence>
<gene>
    <name evidence="2" type="ORF">UFOPK1835_01253</name>
</gene>
<name>A0A6J6HIR7_9ZZZZ</name>
<feature type="compositionally biased region" description="Polar residues" evidence="1">
    <location>
        <begin position="100"/>
        <end position="109"/>
    </location>
</feature>
<evidence type="ECO:0000256" key="1">
    <source>
        <dbReference type="SAM" id="MobiDB-lite"/>
    </source>
</evidence>
<proteinExistence type="predicted"/>
<dbReference type="EMBL" id="CAEZUP010000053">
    <property type="protein sequence ID" value="CAB4613622.1"/>
    <property type="molecule type" value="Genomic_DNA"/>
</dbReference>